<feature type="compositionally biased region" description="Basic and acidic residues" evidence="1">
    <location>
        <begin position="26"/>
        <end position="42"/>
    </location>
</feature>
<feature type="compositionally biased region" description="Low complexity" evidence="1">
    <location>
        <begin position="48"/>
        <end position="62"/>
    </location>
</feature>
<feature type="region of interest" description="Disordered" evidence="1">
    <location>
        <begin position="1"/>
        <end position="71"/>
    </location>
</feature>
<sequence>MIITTTSTLYCSSVSRSSSTQGSREGSPRPRSEDIPLEDIRRNMAAATPVTTQSQPSTSSQPLKVVTTSSEETSFISGEVPRYKRKGIVETI</sequence>
<evidence type="ECO:0000256" key="1">
    <source>
        <dbReference type="SAM" id="MobiDB-lite"/>
    </source>
</evidence>
<evidence type="ECO:0000313" key="3">
    <source>
        <dbReference type="Proteomes" id="UP000053240"/>
    </source>
</evidence>
<accession>A0A194QTM8</accession>
<gene>
    <name evidence="2" type="ORF">RR48_07882</name>
</gene>
<name>A0A194QTM8_PAPMA</name>
<reference evidence="2 3" key="1">
    <citation type="journal article" date="2015" name="Nat. Commun.">
        <title>Outbred genome sequencing and CRISPR/Cas9 gene editing in butterflies.</title>
        <authorList>
            <person name="Li X."/>
            <person name="Fan D."/>
            <person name="Zhang W."/>
            <person name="Liu G."/>
            <person name="Zhang L."/>
            <person name="Zhao L."/>
            <person name="Fang X."/>
            <person name="Chen L."/>
            <person name="Dong Y."/>
            <person name="Chen Y."/>
            <person name="Ding Y."/>
            <person name="Zhao R."/>
            <person name="Feng M."/>
            <person name="Zhu Y."/>
            <person name="Feng Y."/>
            <person name="Jiang X."/>
            <person name="Zhu D."/>
            <person name="Xiang H."/>
            <person name="Feng X."/>
            <person name="Li S."/>
            <person name="Wang J."/>
            <person name="Zhang G."/>
            <person name="Kronforst M.R."/>
            <person name="Wang W."/>
        </authorList>
    </citation>
    <scope>NUCLEOTIDE SEQUENCE [LARGE SCALE GENOMIC DNA]</scope>
    <source>
        <strain evidence="2">Ya'a_city_454_Pm</strain>
        <tissue evidence="2">Whole body</tissue>
    </source>
</reference>
<dbReference type="Proteomes" id="UP000053240">
    <property type="component" value="Unassembled WGS sequence"/>
</dbReference>
<proteinExistence type="predicted"/>
<dbReference type="AlphaFoldDB" id="A0A194QTM8"/>
<organism evidence="2 3">
    <name type="scientific">Papilio machaon</name>
    <name type="common">Old World swallowtail butterfly</name>
    <dbReference type="NCBI Taxonomy" id="76193"/>
    <lineage>
        <taxon>Eukaryota</taxon>
        <taxon>Metazoa</taxon>
        <taxon>Ecdysozoa</taxon>
        <taxon>Arthropoda</taxon>
        <taxon>Hexapoda</taxon>
        <taxon>Insecta</taxon>
        <taxon>Pterygota</taxon>
        <taxon>Neoptera</taxon>
        <taxon>Endopterygota</taxon>
        <taxon>Lepidoptera</taxon>
        <taxon>Glossata</taxon>
        <taxon>Ditrysia</taxon>
        <taxon>Papilionoidea</taxon>
        <taxon>Papilionidae</taxon>
        <taxon>Papilioninae</taxon>
        <taxon>Papilio</taxon>
    </lineage>
</organism>
<dbReference type="InParanoid" id="A0A194QTM8"/>
<keyword evidence="3" id="KW-1185">Reference proteome</keyword>
<feature type="compositionally biased region" description="Low complexity" evidence="1">
    <location>
        <begin position="1"/>
        <end position="23"/>
    </location>
</feature>
<dbReference type="EMBL" id="KQ461137">
    <property type="protein sequence ID" value="KPJ08822.1"/>
    <property type="molecule type" value="Genomic_DNA"/>
</dbReference>
<evidence type="ECO:0000313" key="2">
    <source>
        <dbReference type="EMBL" id="KPJ08822.1"/>
    </source>
</evidence>
<protein>
    <submittedName>
        <fullName evidence="2">Uncharacterized protein</fullName>
    </submittedName>
</protein>